<keyword evidence="5 6" id="KW-0472">Membrane</keyword>
<dbReference type="Pfam" id="PF03772">
    <property type="entry name" value="Competence"/>
    <property type="match status" value="1"/>
</dbReference>
<protein>
    <submittedName>
        <fullName evidence="9">ComEC/Rec2 family competence protein</fullName>
    </submittedName>
</protein>
<keyword evidence="10" id="KW-1185">Reference proteome</keyword>
<keyword evidence="2" id="KW-1003">Cell membrane</keyword>
<dbReference type="EMBL" id="JACJKU010000007">
    <property type="protein sequence ID" value="MBM6940141.1"/>
    <property type="molecule type" value="Genomic_DNA"/>
</dbReference>
<dbReference type="Proteomes" id="UP000785625">
    <property type="component" value="Unassembled WGS sequence"/>
</dbReference>
<dbReference type="InterPro" id="IPR004477">
    <property type="entry name" value="ComEC_N"/>
</dbReference>
<dbReference type="Gene3D" id="3.60.15.10">
    <property type="entry name" value="Ribonuclease Z/Hydroxyacylglutathione hydrolase-like"/>
    <property type="match status" value="1"/>
</dbReference>
<dbReference type="InterPro" id="IPR052159">
    <property type="entry name" value="Competence_DNA_uptake"/>
</dbReference>
<reference evidence="9 10" key="1">
    <citation type="journal article" date="2021" name="Sci. Rep.">
        <title>The distribution of antibiotic resistance genes in chicken gut microbiota commensals.</title>
        <authorList>
            <person name="Juricova H."/>
            <person name="Matiasovicova J."/>
            <person name="Kubasova T."/>
            <person name="Cejkova D."/>
            <person name="Rychlik I."/>
        </authorList>
    </citation>
    <scope>NUCLEOTIDE SEQUENCE [LARGE SCALE GENOMIC DNA]</scope>
    <source>
        <strain evidence="9 10">An574</strain>
    </source>
</reference>
<evidence type="ECO:0000259" key="8">
    <source>
        <dbReference type="Pfam" id="PF03772"/>
    </source>
</evidence>
<evidence type="ECO:0000256" key="1">
    <source>
        <dbReference type="ARBA" id="ARBA00004651"/>
    </source>
</evidence>
<proteinExistence type="predicted"/>
<keyword evidence="4 6" id="KW-1133">Transmembrane helix</keyword>
<evidence type="ECO:0000256" key="3">
    <source>
        <dbReference type="ARBA" id="ARBA00022692"/>
    </source>
</evidence>
<evidence type="ECO:0000313" key="10">
    <source>
        <dbReference type="Proteomes" id="UP000785625"/>
    </source>
</evidence>
<name>A0ABS2GWG0_9LACO</name>
<keyword evidence="3 6" id="KW-0812">Transmembrane</keyword>
<gene>
    <name evidence="9" type="ORF">H5975_01335</name>
</gene>
<accession>A0ABS2GWG0</accession>
<comment type="caution">
    <text evidence="9">The sequence shown here is derived from an EMBL/GenBank/DDBJ whole genome shotgun (WGS) entry which is preliminary data.</text>
</comment>
<evidence type="ECO:0000256" key="6">
    <source>
        <dbReference type="SAM" id="Phobius"/>
    </source>
</evidence>
<feature type="domain" description="Metallo-beta-lactamase" evidence="7">
    <location>
        <begin position="270"/>
        <end position="341"/>
    </location>
</feature>
<dbReference type="SUPFAM" id="SSF56281">
    <property type="entry name" value="Metallo-hydrolase/oxidoreductase"/>
    <property type="match status" value="1"/>
</dbReference>
<dbReference type="PANTHER" id="PTHR30619">
    <property type="entry name" value="DNA INTERNALIZATION/COMPETENCE PROTEIN COMEC/REC2"/>
    <property type="match status" value="1"/>
</dbReference>
<dbReference type="InterPro" id="IPR036866">
    <property type="entry name" value="RibonucZ/Hydroxyglut_hydro"/>
</dbReference>
<feature type="transmembrane region" description="Helical" evidence="6">
    <location>
        <begin position="156"/>
        <end position="179"/>
    </location>
</feature>
<organism evidence="9 10">
    <name type="scientific">Limosilactobacillus coleohominis</name>
    <dbReference type="NCBI Taxonomy" id="181675"/>
    <lineage>
        <taxon>Bacteria</taxon>
        <taxon>Bacillati</taxon>
        <taxon>Bacillota</taxon>
        <taxon>Bacilli</taxon>
        <taxon>Lactobacillales</taxon>
        <taxon>Lactobacillaceae</taxon>
        <taxon>Limosilactobacillus</taxon>
    </lineage>
</organism>
<feature type="transmembrane region" description="Helical" evidence="6">
    <location>
        <begin position="99"/>
        <end position="121"/>
    </location>
</feature>
<dbReference type="InterPro" id="IPR001279">
    <property type="entry name" value="Metallo-B-lactamas"/>
</dbReference>
<comment type="subcellular location">
    <subcellularLocation>
        <location evidence="1">Cell membrane</location>
        <topology evidence="1">Multi-pass membrane protein</topology>
    </subcellularLocation>
</comment>
<evidence type="ECO:0000259" key="7">
    <source>
        <dbReference type="Pfam" id="PF00753"/>
    </source>
</evidence>
<feature type="transmembrane region" description="Helical" evidence="6">
    <location>
        <begin position="12"/>
        <end position="35"/>
    </location>
</feature>
<dbReference type="Pfam" id="PF00753">
    <property type="entry name" value="Lactamase_B"/>
    <property type="match status" value="1"/>
</dbReference>
<evidence type="ECO:0000256" key="4">
    <source>
        <dbReference type="ARBA" id="ARBA00022989"/>
    </source>
</evidence>
<evidence type="ECO:0000256" key="5">
    <source>
        <dbReference type="ARBA" id="ARBA00023136"/>
    </source>
</evidence>
<dbReference type="NCBIfam" id="TIGR00360">
    <property type="entry name" value="ComEC_N-term"/>
    <property type="match status" value="1"/>
</dbReference>
<dbReference type="PANTHER" id="PTHR30619:SF7">
    <property type="entry name" value="BETA-LACTAMASE DOMAIN PROTEIN"/>
    <property type="match status" value="1"/>
</dbReference>
<feature type="transmembrane region" description="Helical" evidence="6">
    <location>
        <begin position="56"/>
        <end position="79"/>
    </location>
</feature>
<sequence>MNETVKAVQKIGIIHLFCLSGLHVSVLCSLVRQLLSIFNITRERINLIQIVTLPAFWIIGGQSTSLTRAVIMLELGLLFRIDGIKTHDVWSLGLLIHTFMAPGILLNLGGQLSYLLSFALCRFKWTKIWRQTVDLNLVSLPVLLNTTYQVHYLTTLLNYIMIPLFSWVILPVTLLCAVIGPRIPLIMKVCNQGLIVHQKIVHCLSEIPGLIVFGKMPDWLCIGLVICTLIWREGEFAPTLVRKTIILGYILGFLWIHFPIHGEVTFFDIGQGDSILIREPFNRTVCLIDTGGQLHFKTPSWQKRITTTDGSQKISINYLKSKGITTIDAVLLSHSDEDHIGF</sequence>
<evidence type="ECO:0000256" key="2">
    <source>
        <dbReference type="ARBA" id="ARBA00022475"/>
    </source>
</evidence>
<feature type="domain" description="ComEC/Rec2-related protein" evidence="8">
    <location>
        <begin position="3"/>
        <end position="229"/>
    </location>
</feature>
<evidence type="ECO:0000313" key="9">
    <source>
        <dbReference type="EMBL" id="MBM6940141.1"/>
    </source>
</evidence>